<dbReference type="Proteomes" id="UP000242427">
    <property type="component" value="Unassembled WGS sequence"/>
</dbReference>
<name>A0A9X7JNT8_9ACTN</name>
<evidence type="ECO:0000313" key="3">
    <source>
        <dbReference type="Proteomes" id="UP000242427"/>
    </source>
</evidence>
<keyword evidence="3" id="KW-1185">Reference proteome</keyword>
<reference evidence="2 3" key="1">
    <citation type="submission" date="2018-03" db="EMBL/GenBank/DDBJ databases">
        <title>Chitinolytic properties of Streptosporangium nondiastaticum TBG75A20.</title>
        <authorList>
            <person name="Gayathri V."/>
            <person name="Shiburaj S."/>
        </authorList>
    </citation>
    <scope>NUCLEOTIDE SEQUENCE [LARGE SCALE GENOMIC DNA]</scope>
    <source>
        <strain evidence="2 3">TBG75A20</strain>
    </source>
</reference>
<evidence type="ECO:0000256" key="1">
    <source>
        <dbReference type="SAM" id="MobiDB-lite"/>
    </source>
</evidence>
<evidence type="ECO:0000313" key="2">
    <source>
        <dbReference type="EMBL" id="PSJ27042.1"/>
    </source>
</evidence>
<sequence>MRELTEAARRKGFSRKGPGDDESCAPGFIVVPYHPESSPEACWMCFVFALPPEGADPGIPGRALGGPYRLDIAVRDFYSLAKAGRKTRDLFLARLVWKAASRAED</sequence>
<comment type="caution">
    <text evidence="2">The sequence shown here is derived from an EMBL/GenBank/DDBJ whole genome shotgun (WGS) entry which is preliminary data.</text>
</comment>
<dbReference type="EMBL" id="PXWG01000053">
    <property type="protein sequence ID" value="PSJ27042.1"/>
    <property type="molecule type" value="Genomic_DNA"/>
</dbReference>
<organism evidence="2 3">
    <name type="scientific">Streptosporangium nondiastaticum</name>
    <dbReference type="NCBI Taxonomy" id="35764"/>
    <lineage>
        <taxon>Bacteria</taxon>
        <taxon>Bacillati</taxon>
        <taxon>Actinomycetota</taxon>
        <taxon>Actinomycetes</taxon>
        <taxon>Streptosporangiales</taxon>
        <taxon>Streptosporangiaceae</taxon>
        <taxon>Streptosporangium</taxon>
    </lineage>
</organism>
<gene>
    <name evidence="2" type="ORF">B7P34_19805</name>
</gene>
<accession>A0A9X7JNT8</accession>
<protein>
    <submittedName>
        <fullName evidence="2">Uncharacterized protein</fullName>
    </submittedName>
</protein>
<proteinExistence type="predicted"/>
<feature type="region of interest" description="Disordered" evidence="1">
    <location>
        <begin position="1"/>
        <end position="22"/>
    </location>
</feature>
<dbReference type="AlphaFoldDB" id="A0A9X7JNT8"/>